<proteinExistence type="predicted"/>
<evidence type="ECO:0000256" key="1">
    <source>
        <dbReference type="SAM" id="MobiDB-lite"/>
    </source>
</evidence>
<comment type="caution">
    <text evidence="2">The sequence shown here is derived from an EMBL/GenBank/DDBJ whole genome shotgun (WGS) entry which is preliminary data.</text>
</comment>
<reference evidence="2 3" key="2">
    <citation type="journal article" date="2019" name="G3 (Bethesda)">
        <title>Hybrid Assembly of the Genome of the Entomopathogenic Nematode Steinernema carpocapsae Identifies the X-Chromosome.</title>
        <authorList>
            <person name="Serra L."/>
            <person name="Macchietto M."/>
            <person name="Macias-Munoz A."/>
            <person name="McGill C.J."/>
            <person name="Rodriguez I.M."/>
            <person name="Rodriguez B."/>
            <person name="Murad R."/>
            <person name="Mortazavi A."/>
        </authorList>
    </citation>
    <scope>NUCLEOTIDE SEQUENCE [LARGE SCALE GENOMIC DNA]</scope>
    <source>
        <strain evidence="2 3">ALL</strain>
    </source>
</reference>
<gene>
    <name evidence="2" type="ORF">L596_028779</name>
</gene>
<protein>
    <submittedName>
        <fullName evidence="2">Uncharacterized protein</fullName>
    </submittedName>
</protein>
<evidence type="ECO:0000313" key="3">
    <source>
        <dbReference type="Proteomes" id="UP000298663"/>
    </source>
</evidence>
<sequence length="306" mass="35355">MTDTLRRRVKNRSMLQHLWDRNEREKMCYSVMEFTIVVAKNGNHGADVSCMRFCLKYGVTAAFHSHRITNENWTSRIADITHFIGDIEATGVFVDAEDEENVLGMLCDMYKGLTETKVKDCVFHVIELELSILGILAPHFMQFWNREDYEDNIARSFQDVLDTWSEGRPSHCCFNECMLTNVKRVWHLLKMVQMVSNVLEHPLFAPAPTTFSIYFTEISVRPLLSLNDGQQVQAVEPPEEPEEEDSTGPTAPVDEKQEVEEHSIEVAVEPEQAPKPQTGPIGYRMHLDENGEISWEEFFRLYPKKH</sequence>
<accession>A0A4U5LZD3</accession>
<dbReference type="EMBL" id="AZBU02000011">
    <property type="protein sequence ID" value="TKR61699.1"/>
    <property type="molecule type" value="Genomic_DNA"/>
</dbReference>
<reference evidence="2 3" key="1">
    <citation type="journal article" date="2015" name="Genome Biol.">
        <title>Comparative genomics of Steinernema reveals deeply conserved gene regulatory networks.</title>
        <authorList>
            <person name="Dillman A.R."/>
            <person name="Macchietto M."/>
            <person name="Porter C.F."/>
            <person name="Rogers A."/>
            <person name="Williams B."/>
            <person name="Antoshechkin I."/>
            <person name="Lee M.M."/>
            <person name="Goodwin Z."/>
            <person name="Lu X."/>
            <person name="Lewis E.E."/>
            <person name="Goodrich-Blair H."/>
            <person name="Stock S.P."/>
            <person name="Adams B.J."/>
            <person name="Sternberg P.W."/>
            <person name="Mortazavi A."/>
        </authorList>
    </citation>
    <scope>NUCLEOTIDE SEQUENCE [LARGE SCALE GENOMIC DNA]</scope>
    <source>
        <strain evidence="2 3">ALL</strain>
    </source>
</reference>
<evidence type="ECO:0000313" key="2">
    <source>
        <dbReference type="EMBL" id="TKR61699.1"/>
    </source>
</evidence>
<feature type="compositionally biased region" description="Basic and acidic residues" evidence="1">
    <location>
        <begin position="253"/>
        <end position="264"/>
    </location>
</feature>
<keyword evidence="3" id="KW-1185">Reference proteome</keyword>
<dbReference type="Proteomes" id="UP000298663">
    <property type="component" value="Unassembled WGS sequence"/>
</dbReference>
<name>A0A4U5LZD3_STECR</name>
<feature type="region of interest" description="Disordered" evidence="1">
    <location>
        <begin position="230"/>
        <end position="283"/>
    </location>
</feature>
<organism evidence="2 3">
    <name type="scientific">Steinernema carpocapsae</name>
    <name type="common">Entomopathogenic nematode</name>
    <dbReference type="NCBI Taxonomy" id="34508"/>
    <lineage>
        <taxon>Eukaryota</taxon>
        <taxon>Metazoa</taxon>
        <taxon>Ecdysozoa</taxon>
        <taxon>Nematoda</taxon>
        <taxon>Chromadorea</taxon>
        <taxon>Rhabditida</taxon>
        <taxon>Tylenchina</taxon>
        <taxon>Panagrolaimomorpha</taxon>
        <taxon>Strongyloidoidea</taxon>
        <taxon>Steinernematidae</taxon>
        <taxon>Steinernema</taxon>
    </lineage>
</organism>
<dbReference type="AlphaFoldDB" id="A0A4U5LZD3"/>
<feature type="compositionally biased region" description="Acidic residues" evidence="1">
    <location>
        <begin position="237"/>
        <end position="246"/>
    </location>
</feature>